<gene>
    <name evidence="1" type="ORF">V8J38_11290</name>
</gene>
<name>A0ABZ2I9Y6_9CAUL</name>
<organism evidence="1 2">
    <name type="scientific">Brevundimonas olei</name>
    <dbReference type="NCBI Taxonomy" id="657642"/>
    <lineage>
        <taxon>Bacteria</taxon>
        <taxon>Pseudomonadati</taxon>
        <taxon>Pseudomonadota</taxon>
        <taxon>Alphaproteobacteria</taxon>
        <taxon>Caulobacterales</taxon>
        <taxon>Caulobacteraceae</taxon>
        <taxon>Brevundimonas</taxon>
    </lineage>
</organism>
<reference evidence="1 2" key="1">
    <citation type="submission" date="2024-02" db="EMBL/GenBank/DDBJ databases">
        <title>Distribution and functional of Brevundimonas-related endobacteria within Verticillium dahliae.</title>
        <authorList>
            <person name="Zeng H."/>
        </authorList>
    </citation>
    <scope>NUCLEOTIDE SEQUENCE [LARGE SCALE GENOMIC DNA]</scope>
    <source>
        <strain evidence="1 2">TRM 44200</strain>
    </source>
</reference>
<protein>
    <submittedName>
        <fullName evidence="1">Uncharacterized protein</fullName>
    </submittedName>
</protein>
<dbReference type="Proteomes" id="UP001363460">
    <property type="component" value="Chromosome"/>
</dbReference>
<keyword evidence="2" id="KW-1185">Reference proteome</keyword>
<sequence length="56" mass="6219">MRPFNATVRGGYQARDGQFVHSVAPDKGEPVMVRGEVALPEGKRVRLEGRQIVEVQ</sequence>
<proteinExistence type="predicted"/>
<dbReference type="RefSeq" id="WP_338575763.1">
    <property type="nucleotide sequence ID" value="NZ_CP146369.1"/>
</dbReference>
<accession>A0ABZ2I9Y6</accession>
<dbReference type="EMBL" id="CP146369">
    <property type="protein sequence ID" value="WWT53838.1"/>
    <property type="molecule type" value="Genomic_DNA"/>
</dbReference>
<evidence type="ECO:0000313" key="1">
    <source>
        <dbReference type="EMBL" id="WWT53838.1"/>
    </source>
</evidence>
<evidence type="ECO:0000313" key="2">
    <source>
        <dbReference type="Proteomes" id="UP001363460"/>
    </source>
</evidence>